<dbReference type="EMBL" id="MN740893">
    <property type="protein sequence ID" value="QHU16957.1"/>
    <property type="molecule type" value="Genomic_DNA"/>
</dbReference>
<reference evidence="2" key="1">
    <citation type="journal article" date="2020" name="Nature">
        <title>Giant virus diversity and host interactions through global metagenomics.</title>
        <authorList>
            <person name="Schulz F."/>
            <person name="Roux S."/>
            <person name="Paez-Espino D."/>
            <person name="Jungbluth S."/>
            <person name="Walsh D.A."/>
            <person name="Denef V.J."/>
            <person name="McMahon K.D."/>
            <person name="Konstantinidis K.T."/>
            <person name="Eloe-Fadrosh E.A."/>
            <person name="Kyrpides N.C."/>
            <person name="Woyke T."/>
        </authorList>
    </citation>
    <scope>NUCLEOTIDE SEQUENCE</scope>
    <source>
        <strain evidence="2">GVMAG-S-3300012000-53</strain>
    </source>
</reference>
<evidence type="ECO:0000313" key="2">
    <source>
        <dbReference type="EMBL" id="QHU16957.1"/>
    </source>
</evidence>
<feature type="region of interest" description="Disordered" evidence="1">
    <location>
        <begin position="1"/>
        <end position="26"/>
    </location>
</feature>
<name>A0A6C0KJG0_9ZZZZ</name>
<protein>
    <submittedName>
        <fullName evidence="2">Uncharacterized protein</fullName>
    </submittedName>
</protein>
<dbReference type="AlphaFoldDB" id="A0A6C0KJG0"/>
<feature type="compositionally biased region" description="Basic and acidic residues" evidence="1">
    <location>
        <begin position="1"/>
        <end position="11"/>
    </location>
</feature>
<evidence type="ECO:0000256" key="1">
    <source>
        <dbReference type="SAM" id="MobiDB-lite"/>
    </source>
</evidence>
<sequence length="224" mass="25396">MHNKQDMESLKNKRGATPEQDETSGCPNLLVRKGNVILLYNTNLPIIENKNPLPFYNLDEYINYLEIQKKNGISCPVLFLQQENNAQGQFIYRVRPNPFDLQGGLPSTTNLYKEDTNGMPVPVPIVDASRENKPYNQNNYAGFDPLGLHIGTYTDLDKIHDSTKLQGESDNPMDTNWGGVSFTQHMIDIGKYEENNITKPVLFQPRGYYDPSIPTGFSQPKDII</sequence>
<organism evidence="2">
    <name type="scientific">viral metagenome</name>
    <dbReference type="NCBI Taxonomy" id="1070528"/>
    <lineage>
        <taxon>unclassified sequences</taxon>
        <taxon>metagenomes</taxon>
        <taxon>organismal metagenomes</taxon>
    </lineage>
</organism>
<proteinExistence type="predicted"/>
<accession>A0A6C0KJG0</accession>